<evidence type="ECO:0000313" key="1">
    <source>
        <dbReference type="EMBL" id="MDV0442374.1"/>
    </source>
</evidence>
<dbReference type="Proteomes" id="UP001273136">
    <property type="component" value="Unassembled WGS sequence"/>
</dbReference>
<name>A0AAE4MDN9_9EURY</name>
<protein>
    <submittedName>
        <fullName evidence="1">Uncharacterized protein</fullName>
    </submittedName>
</protein>
<evidence type="ECO:0000313" key="2">
    <source>
        <dbReference type="Proteomes" id="UP001273136"/>
    </source>
</evidence>
<reference evidence="1" key="1">
    <citation type="submission" date="2023-06" db="EMBL/GenBank/DDBJ databases">
        <title>Genome sequence of Methancorpusculaceae sp. Ag1.</title>
        <authorList>
            <person name="Protasov E."/>
            <person name="Platt K."/>
            <person name="Poehlein A."/>
            <person name="Daniel R."/>
            <person name="Brune A."/>
        </authorList>
    </citation>
    <scope>NUCLEOTIDE SEQUENCE</scope>
    <source>
        <strain evidence="1">Ag1</strain>
    </source>
</reference>
<gene>
    <name evidence="1" type="ORF">McpAg1_16130</name>
</gene>
<comment type="caution">
    <text evidence="1">The sequence shown here is derived from an EMBL/GenBank/DDBJ whole genome shotgun (WGS) entry which is preliminary data.</text>
</comment>
<keyword evidence="2" id="KW-1185">Reference proteome</keyword>
<proteinExistence type="predicted"/>
<accession>A0AAE4MDN9</accession>
<dbReference type="AlphaFoldDB" id="A0AAE4MDN9"/>
<sequence length="134" mass="15485">MTQLPNVGERIDVLVLRDLRQTEHINVYLYMDEEIAKTSDLAADLQKYRLVDPDFRPVMEIEEWFKVMQKQMRQIAGPNAKIEEMFAEEPLHAEILGTGSIQTAVGPRTYLKALLPYLDEMEDMHYSDASLPSK</sequence>
<dbReference type="EMBL" id="JAWDKA010000009">
    <property type="protein sequence ID" value="MDV0442374.1"/>
    <property type="molecule type" value="Genomic_DNA"/>
</dbReference>
<organism evidence="1 2">
    <name type="scientific">Methanorbis furvi</name>
    <dbReference type="NCBI Taxonomy" id="3028299"/>
    <lineage>
        <taxon>Archaea</taxon>
        <taxon>Methanobacteriati</taxon>
        <taxon>Methanobacteriota</taxon>
        <taxon>Stenosarchaea group</taxon>
        <taxon>Methanomicrobia</taxon>
        <taxon>Methanomicrobiales</taxon>
        <taxon>Methanocorpusculaceae</taxon>
        <taxon>Methanorbis</taxon>
    </lineage>
</organism>
<dbReference type="RefSeq" id="WP_338094794.1">
    <property type="nucleotide sequence ID" value="NZ_JAWDKA010000009.1"/>
</dbReference>